<dbReference type="PANTHER" id="PTHR33459:SF4">
    <property type="entry name" value="DICKKOPF N-TERMINAL CYSTEINE-RICH DOMAIN-CONTAINING PROTEIN"/>
    <property type="match status" value="1"/>
</dbReference>
<evidence type="ECO:0000313" key="3">
    <source>
        <dbReference type="Proteomes" id="UP000007797"/>
    </source>
</evidence>
<protein>
    <recommendedName>
        <fullName evidence="4">Paramecium surface antigen repeat-containing protein</fullName>
    </recommendedName>
</protein>
<evidence type="ECO:0000313" key="2">
    <source>
        <dbReference type="EMBL" id="EGG17133.1"/>
    </source>
</evidence>
<keyword evidence="3" id="KW-1185">Reference proteome</keyword>
<gene>
    <name evidence="2" type="ORF">DFA_08115</name>
</gene>
<dbReference type="PANTHER" id="PTHR33459">
    <property type="entry name" value="DD-GDCA PROTEIN"/>
    <property type="match status" value="1"/>
</dbReference>
<dbReference type="GeneID" id="14869352"/>
<evidence type="ECO:0000256" key="1">
    <source>
        <dbReference type="SAM" id="Phobius"/>
    </source>
</evidence>
<keyword evidence="1" id="KW-0472">Membrane</keyword>
<feature type="transmembrane region" description="Helical" evidence="1">
    <location>
        <begin position="294"/>
        <end position="316"/>
    </location>
</feature>
<evidence type="ECO:0008006" key="4">
    <source>
        <dbReference type="Google" id="ProtNLM"/>
    </source>
</evidence>
<dbReference type="InterPro" id="IPR052326">
    <property type="entry name" value="Diff-Dev_Assoc_Protein"/>
</dbReference>
<keyword evidence="1" id="KW-1133">Transmembrane helix</keyword>
<dbReference type="KEGG" id="dfa:DFA_08115"/>
<proteinExistence type="predicted"/>
<dbReference type="OMA" id="AMPICES"/>
<dbReference type="Proteomes" id="UP000007797">
    <property type="component" value="Unassembled WGS sequence"/>
</dbReference>
<dbReference type="EMBL" id="GL883021">
    <property type="protein sequence ID" value="EGG17133.1"/>
    <property type="molecule type" value="Genomic_DNA"/>
</dbReference>
<reference evidence="3" key="1">
    <citation type="journal article" date="2011" name="Genome Res.">
        <title>Phylogeny-wide analysis of social amoeba genomes highlights ancient origins for complex intercellular communication.</title>
        <authorList>
            <person name="Heidel A.J."/>
            <person name="Lawal H.M."/>
            <person name="Felder M."/>
            <person name="Schilde C."/>
            <person name="Helps N.R."/>
            <person name="Tunggal B."/>
            <person name="Rivero F."/>
            <person name="John U."/>
            <person name="Schleicher M."/>
            <person name="Eichinger L."/>
            <person name="Platzer M."/>
            <person name="Noegel A.A."/>
            <person name="Schaap P."/>
            <person name="Gloeckner G."/>
        </authorList>
    </citation>
    <scope>NUCLEOTIDE SEQUENCE [LARGE SCALE GENOMIC DNA]</scope>
    <source>
        <strain evidence="3">SH3</strain>
    </source>
</reference>
<name>F4Q574_CACFS</name>
<dbReference type="AlphaFoldDB" id="F4Q574"/>
<dbReference type="RefSeq" id="XP_004355617.1">
    <property type="nucleotide sequence ID" value="XM_004355564.1"/>
</dbReference>
<keyword evidence="1" id="KW-0812">Transmembrane</keyword>
<sequence length="317" mass="33780">MVKVTFNISGALGDCSLVQCRGDQQSCGTPGQKCTDGLYCNYGYAMPICESKFPETSVCFSDAQCEDGLVCYSSTGDYTDQIAGEICRKTDDCARGLICSVATGFCELFNTTCTTDLQCQYNQFCDLGICTEKSAKGGNCTSDNGCQPGQVCGDNTCIGMYSVGIGSPCTHPQACKIGDGLGCKGGFCVNYTEPDSDSAVSCNSSSTCFGGDGYVEGCMCESKGDTMGSCQRIAVISDTCQTSTLAYFACMWKNQCPLVDNALNYQSCRSVKCSSQYDDYLSDCNDSSFTCLSWAHILSPSTYISLTISILLIVLFN</sequence>
<accession>F4Q574</accession>
<organism evidence="2 3">
    <name type="scientific">Cavenderia fasciculata</name>
    <name type="common">Slime mold</name>
    <name type="synonym">Dictyostelium fasciculatum</name>
    <dbReference type="NCBI Taxonomy" id="261658"/>
    <lineage>
        <taxon>Eukaryota</taxon>
        <taxon>Amoebozoa</taxon>
        <taxon>Evosea</taxon>
        <taxon>Eumycetozoa</taxon>
        <taxon>Dictyostelia</taxon>
        <taxon>Acytosteliales</taxon>
        <taxon>Cavenderiaceae</taxon>
        <taxon>Cavenderia</taxon>
    </lineage>
</organism>